<feature type="region of interest" description="Disordered" evidence="1">
    <location>
        <begin position="1"/>
        <end position="26"/>
    </location>
</feature>
<keyword evidence="3" id="KW-1185">Reference proteome</keyword>
<dbReference type="GeneID" id="26303766"/>
<dbReference type="RefSeq" id="XP_014656948.1">
    <property type="nucleotide sequence ID" value="XM_014801462.1"/>
</dbReference>
<name>A0A081CD59_PSEA2</name>
<dbReference type="Proteomes" id="UP000053758">
    <property type="component" value="Unassembled WGS sequence"/>
</dbReference>
<gene>
    <name evidence="2" type="ORF">PAN0_006d2819</name>
</gene>
<reference evidence="2" key="1">
    <citation type="submission" date="2014-07" db="EMBL/GenBank/DDBJ databases">
        <title>Draft genome sequence of the yeast Pseudozyma antarctica JCM 10317 known as a producer of lipase B which used in a wide range of industrial applications.</title>
        <authorList>
            <person name="Morita T."/>
            <person name="Saika A."/>
            <person name="Koike H."/>
        </authorList>
    </citation>
    <scope>NUCLEOTIDE SEQUENCE</scope>
    <source>
        <strain evidence="2">JCM 10317</strain>
    </source>
</reference>
<organism evidence="2">
    <name type="scientific">Pseudozyma antarctica</name>
    <name type="common">Yeast</name>
    <name type="synonym">Candida antarctica</name>
    <dbReference type="NCBI Taxonomy" id="84753"/>
    <lineage>
        <taxon>Eukaryota</taxon>
        <taxon>Fungi</taxon>
        <taxon>Dikarya</taxon>
        <taxon>Basidiomycota</taxon>
        <taxon>Ustilaginomycotina</taxon>
        <taxon>Ustilaginomycetes</taxon>
        <taxon>Ustilaginales</taxon>
        <taxon>Ustilaginaceae</taxon>
        <taxon>Moesziomyces</taxon>
    </lineage>
</organism>
<sequence length="123" mass="13593">MSCSYAPTRPNLPSSGKGISALTPTQHRGNSCVAQAATLRRSQGDLHRLATMLSPHMLLCGRYAYEPAQVGRRRPETAVLVKLRRIPIPVQAPGTIHRGPHKDRCREARSLSARPLFKVRGLY</sequence>
<dbReference type="HOGENOM" id="CLU_2014956_0_0_1"/>
<protein>
    <submittedName>
        <fullName evidence="2">Uncharacterized protein</fullName>
    </submittedName>
</protein>
<dbReference type="AlphaFoldDB" id="A0A081CD59"/>
<proteinExistence type="predicted"/>
<evidence type="ECO:0000313" key="3">
    <source>
        <dbReference type="Proteomes" id="UP000053758"/>
    </source>
</evidence>
<evidence type="ECO:0000313" key="2">
    <source>
        <dbReference type="EMBL" id="GAK64605.1"/>
    </source>
</evidence>
<accession>A0A081CD59</accession>
<evidence type="ECO:0000256" key="1">
    <source>
        <dbReference type="SAM" id="MobiDB-lite"/>
    </source>
</evidence>
<dbReference type="EMBL" id="DF830073">
    <property type="protein sequence ID" value="GAK64605.1"/>
    <property type="molecule type" value="Genomic_DNA"/>
</dbReference>